<feature type="non-terminal residue" evidence="1">
    <location>
        <position position="1"/>
    </location>
</feature>
<reference evidence="2" key="1">
    <citation type="journal article" date="2017" name="Nat. Ecol. Evol.">
        <title>Genome expansion and lineage-specific genetic innovations in the forest pathogenic fungi Armillaria.</title>
        <authorList>
            <person name="Sipos G."/>
            <person name="Prasanna A.N."/>
            <person name="Walter M.C."/>
            <person name="O'Connor E."/>
            <person name="Balint B."/>
            <person name="Krizsan K."/>
            <person name="Kiss B."/>
            <person name="Hess J."/>
            <person name="Varga T."/>
            <person name="Slot J."/>
            <person name="Riley R."/>
            <person name="Boka B."/>
            <person name="Rigling D."/>
            <person name="Barry K."/>
            <person name="Lee J."/>
            <person name="Mihaltcheva S."/>
            <person name="LaButti K."/>
            <person name="Lipzen A."/>
            <person name="Waldron R."/>
            <person name="Moloney N.M."/>
            <person name="Sperisen C."/>
            <person name="Kredics L."/>
            <person name="Vagvoelgyi C."/>
            <person name="Patrignani A."/>
            <person name="Fitzpatrick D."/>
            <person name="Nagy I."/>
            <person name="Doyle S."/>
            <person name="Anderson J.B."/>
            <person name="Grigoriev I.V."/>
            <person name="Gueldener U."/>
            <person name="Muensterkoetter M."/>
            <person name="Nagy L.G."/>
        </authorList>
    </citation>
    <scope>NUCLEOTIDE SEQUENCE [LARGE SCALE GENOMIC DNA]</scope>
    <source>
        <strain evidence="2">Ar21-2</strain>
    </source>
</reference>
<dbReference type="InterPro" id="IPR036691">
    <property type="entry name" value="Endo/exonu/phosph_ase_sf"/>
</dbReference>
<dbReference type="InParanoid" id="A0A2H3EYY4"/>
<name>A0A2H3EYY4_ARMGA</name>
<protein>
    <recommendedName>
        <fullName evidence="3">DNase I-like protein</fullName>
    </recommendedName>
</protein>
<organism evidence="1 2">
    <name type="scientific">Armillaria gallica</name>
    <name type="common">Bulbous honey fungus</name>
    <name type="synonym">Armillaria bulbosa</name>
    <dbReference type="NCBI Taxonomy" id="47427"/>
    <lineage>
        <taxon>Eukaryota</taxon>
        <taxon>Fungi</taxon>
        <taxon>Dikarya</taxon>
        <taxon>Basidiomycota</taxon>
        <taxon>Agaricomycotina</taxon>
        <taxon>Agaricomycetes</taxon>
        <taxon>Agaricomycetidae</taxon>
        <taxon>Agaricales</taxon>
        <taxon>Marasmiineae</taxon>
        <taxon>Physalacriaceae</taxon>
        <taxon>Armillaria</taxon>
    </lineage>
</organism>
<evidence type="ECO:0008006" key="3">
    <source>
        <dbReference type="Google" id="ProtNLM"/>
    </source>
</evidence>
<dbReference type="STRING" id="47427.A0A2H3EYY4"/>
<dbReference type="Proteomes" id="UP000217790">
    <property type="component" value="Unassembled WGS sequence"/>
</dbReference>
<proteinExistence type="predicted"/>
<dbReference type="Gene3D" id="3.60.10.10">
    <property type="entry name" value="Endonuclease/exonuclease/phosphatase"/>
    <property type="match status" value="1"/>
</dbReference>
<dbReference type="OMA" id="WRIMETG"/>
<evidence type="ECO:0000313" key="2">
    <source>
        <dbReference type="Proteomes" id="UP000217790"/>
    </source>
</evidence>
<evidence type="ECO:0000313" key="1">
    <source>
        <dbReference type="EMBL" id="PBL04504.1"/>
    </source>
</evidence>
<sequence length="297" mass="33923">LVVLEAHLTDQRQDELENLFARRMKICFTADPENLTSKGGVAIVINKQLTLWHNIKTKIVVPGQAMLLKTRWHGDKDIIILGIYAPNMTSGTVNESAEFFKSLLTFFMEHPAWKPDYMGGDMNFVEDVIDWLPMRANNIEVRSAFDDLKGLLGLQDGRCYMYPDKIEGSTERTTKTFQSHIDRIYVTNKLLETARQWRIQPVGIASIDHDMVSVQIAHKDAPLQGKGRWTCPDSVLKYSKFKAMVKELGRIAQEEIKTIKRSGRTSTANAQRIYGNFISEAMNQAKVRERTMKTRAQ</sequence>
<feature type="non-terminal residue" evidence="1">
    <location>
        <position position="297"/>
    </location>
</feature>
<dbReference type="OrthoDB" id="3047174at2759"/>
<dbReference type="AlphaFoldDB" id="A0A2H3EYY4"/>
<keyword evidence="2" id="KW-1185">Reference proteome</keyword>
<dbReference type="EMBL" id="KZ293644">
    <property type="protein sequence ID" value="PBL04504.1"/>
    <property type="molecule type" value="Genomic_DNA"/>
</dbReference>
<accession>A0A2H3EYY4</accession>
<dbReference type="SUPFAM" id="SSF56219">
    <property type="entry name" value="DNase I-like"/>
    <property type="match status" value="1"/>
</dbReference>
<gene>
    <name evidence="1" type="ORF">ARMGADRAFT_865067</name>
</gene>